<gene>
    <name evidence="2" type="ORF">B7463_g11293</name>
</gene>
<proteinExistence type="predicted"/>
<feature type="non-terminal residue" evidence="2">
    <location>
        <position position="160"/>
    </location>
</feature>
<accession>A0A3E2GV91</accession>
<dbReference type="EMBL" id="NCSJ02000371">
    <property type="protein sequence ID" value="RFU25041.1"/>
    <property type="molecule type" value="Genomic_DNA"/>
</dbReference>
<comment type="caution">
    <text evidence="2">The sequence shown here is derived from an EMBL/GenBank/DDBJ whole genome shotgun (WGS) entry which is preliminary data.</text>
</comment>
<evidence type="ECO:0000313" key="3">
    <source>
        <dbReference type="Proteomes" id="UP000258309"/>
    </source>
</evidence>
<name>A0A3E2GV91_SCYLI</name>
<evidence type="ECO:0000313" key="2">
    <source>
        <dbReference type="EMBL" id="RFU25041.1"/>
    </source>
</evidence>
<organism evidence="2 3">
    <name type="scientific">Scytalidium lignicola</name>
    <name type="common">Hyphomycete</name>
    <dbReference type="NCBI Taxonomy" id="5539"/>
    <lineage>
        <taxon>Eukaryota</taxon>
        <taxon>Fungi</taxon>
        <taxon>Dikarya</taxon>
        <taxon>Ascomycota</taxon>
        <taxon>Pezizomycotina</taxon>
        <taxon>Leotiomycetes</taxon>
        <taxon>Leotiomycetes incertae sedis</taxon>
        <taxon>Scytalidium</taxon>
    </lineage>
</organism>
<feature type="non-terminal residue" evidence="2">
    <location>
        <position position="1"/>
    </location>
</feature>
<dbReference type="AlphaFoldDB" id="A0A3E2GV91"/>
<evidence type="ECO:0000256" key="1">
    <source>
        <dbReference type="SAM" id="MobiDB-lite"/>
    </source>
</evidence>
<dbReference type="Proteomes" id="UP000258309">
    <property type="component" value="Unassembled WGS sequence"/>
</dbReference>
<protein>
    <submittedName>
        <fullName evidence="2">Uncharacterized protein</fullName>
    </submittedName>
</protein>
<reference evidence="2 3" key="1">
    <citation type="submission" date="2018-05" db="EMBL/GenBank/DDBJ databases">
        <title>Draft genome sequence of Scytalidium lignicola DSM 105466, a ubiquitous saprotrophic fungus.</title>
        <authorList>
            <person name="Buettner E."/>
            <person name="Gebauer A.M."/>
            <person name="Hofrichter M."/>
            <person name="Liers C."/>
            <person name="Kellner H."/>
        </authorList>
    </citation>
    <scope>NUCLEOTIDE SEQUENCE [LARGE SCALE GENOMIC DNA]</scope>
    <source>
        <strain evidence="2 3">DSM 105466</strain>
    </source>
</reference>
<sequence length="160" mass="17161">MSPKRPKTPKRAATQPPRSVAEIRTARNPKCRLVTVQHTHSNALAANSKASPPVKQTTNLLGSYFGPLHETQSPNGVVVQDLHGPFMFMPVVYAPLVLVDPVLDNRQLISITGTALPTVPSRSRAASVAESSRNECLARALTNNTSESSAEHHNGARPGD</sequence>
<keyword evidence="3" id="KW-1185">Reference proteome</keyword>
<feature type="region of interest" description="Disordered" evidence="1">
    <location>
        <begin position="1"/>
        <end position="20"/>
    </location>
</feature>
<feature type="compositionally biased region" description="Basic residues" evidence="1">
    <location>
        <begin position="1"/>
        <end position="10"/>
    </location>
</feature>